<reference evidence="3 4" key="1">
    <citation type="journal article" date="2022" name="bioRxiv">
        <title>Genomics of Preaxostyla Flagellates Illuminates Evolutionary Transitions and the Path Towards Mitochondrial Loss.</title>
        <authorList>
            <person name="Novak L.V.F."/>
            <person name="Treitli S.C."/>
            <person name="Pyrih J."/>
            <person name="Halakuc P."/>
            <person name="Pipaliya S.V."/>
            <person name="Vacek V."/>
            <person name="Brzon O."/>
            <person name="Soukal P."/>
            <person name="Eme L."/>
            <person name="Dacks J.B."/>
            <person name="Karnkowska A."/>
            <person name="Elias M."/>
            <person name="Hampl V."/>
        </authorList>
    </citation>
    <scope>NUCLEOTIDE SEQUENCE [LARGE SCALE GENOMIC DNA]</scope>
    <source>
        <strain evidence="3">NAU3</strain>
        <tissue evidence="3">Gut</tissue>
    </source>
</reference>
<evidence type="ECO:0000313" key="3">
    <source>
        <dbReference type="EMBL" id="KAK2954496.1"/>
    </source>
</evidence>
<sequence>MVPFQTPVLNTTPGQTTSQVNNAPFKGTPLLGPSQNMPIGLQPMGLMQTTSMLTPTPNTSTGMPPQSMSLIQMPGQTPNFNPMMGGPMQPSTSPMNFQQLGMQGMMGGDLKKQEAKQKKADEKKKKAEEEELKKKAEEKRQREDEARRKKEEEAAILASGKASDAQKGYIRNVIPDEKWEEKGYADIETLTHMHANLPSPLSFGIIIRVVLNLSLGILAIVALAVVSVVLVLQYSKTNVNITMSGMRTSVLSLIEFLNLRILYNYANVTPKDPNITFPRSTNPVFKGFEHLSRNRTQIYRVVSENLGSPFITTQKDIEFAIVSGNSFCHISSVVSFSQF</sequence>
<feature type="region of interest" description="Disordered" evidence="1">
    <location>
        <begin position="1"/>
        <end position="22"/>
    </location>
</feature>
<feature type="transmembrane region" description="Helical" evidence="2">
    <location>
        <begin position="205"/>
        <end position="232"/>
    </location>
</feature>
<keyword evidence="4" id="KW-1185">Reference proteome</keyword>
<keyword evidence="2" id="KW-0472">Membrane</keyword>
<evidence type="ECO:0000256" key="1">
    <source>
        <dbReference type="SAM" id="MobiDB-lite"/>
    </source>
</evidence>
<evidence type="ECO:0000313" key="4">
    <source>
        <dbReference type="Proteomes" id="UP001281761"/>
    </source>
</evidence>
<feature type="region of interest" description="Disordered" evidence="1">
    <location>
        <begin position="108"/>
        <end position="159"/>
    </location>
</feature>
<keyword evidence="2" id="KW-1133">Transmembrane helix</keyword>
<proteinExistence type="predicted"/>
<accession>A0ABQ9XQT8</accession>
<protein>
    <submittedName>
        <fullName evidence="3">Uncharacterized protein</fullName>
    </submittedName>
</protein>
<dbReference type="Proteomes" id="UP001281761">
    <property type="component" value="Unassembled WGS sequence"/>
</dbReference>
<organism evidence="3 4">
    <name type="scientific">Blattamonas nauphoetae</name>
    <dbReference type="NCBI Taxonomy" id="2049346"/>
    <lineage>
        <taxon>Eukaryota</taxon>
        <taxon>Metamonada</taxon>
        <taxon>Preaxostyla</taxon>
        <taxon>Oxymonadida</taxon>
        <taxon>Blattamonas</taxon>
    </lineage>
</organism>
<keyword evidence="2" id="KW-0812">Transmembrane</keyword>
<evidence type="ECO:0000256" key="2">
    <source>
        <dbReference type="SAM" id="Phobius"/>
    </source>
</evidence>
<gene>
    <name evidence="3" type="ORF">BLNAU_10516</name>
</gene>
<name>A0ABQ9XQT8_9EUKA</name>
<feature type="compositionally biased region" description="Basic and acidic residues" evidence="1">
    <location>
        <begin position="109"/>
        <end position="153"/>
    </location>
</feature>
<feature type="compositionally biased region" description="Polar residues" evidence="1">
    <location>
        <begin position="7"/>
        <end position="22"/>
    </location>
</feature>
<comment type="caution">
    <text evidence="3">The sequence shown here is derived from an EMBL/GenBank/DDBJ whole genome shotgun (WGS) entry which is preliminary data.</text>
</comment>
<dbReference type="EMBL" id="JARBJD010000077">
    <property type="protein sequence ID" value="KAK2954496.1"/>
    <property type="molecule type" value="Genomic_DNA"/>
</dbReference>